<protein>
    <recommendedName>
        <fullName evidence="20">Glutathione S-transferase 3, mitochondrial</fullName>
        <ecNumber evidence="16">4.4.1.20</ecNumber>
    </recommendedName>
    <alternativeName>
        <fullName evidence="21">Glutathione peroxidase MGST3</fullName>
    </alternativeName>
    <alternativeName>
        <fullName evidence="22">LTC4 synthase MGST3</fullName>
    </alternativeName>
</protein>
<evidence type="ECO:0000256" key="22">
    <source>
        <dbReference type="ARBA" id="ARBA00076908"/>
    </source>
</evidence>
<keyword evidence="11" id="KW-0564">Palmitate</keyword>
<evidence type="ECO:0000256" key="23">
    <source>
        <dbReference type="SAM" id="Phobius"/>
    </source>
</evidence>
<organism evidence="24 25">
    <name type="scientific">Macrostomum lignano</name>
    <dbReference type="NCBI Taxonomy" id="282301"/>
    <lineage>
        <taxon>Eukaryota</taxon>
        <taxon>Metazoa</taxon>
        <taxon>Spiralia</taxon>
        <taxon>Lophotrochozoa</taxon>
        <taxon>Platyhelminthes</taxon>
        <taxon>Rhabditophora</taxon>
        <taxon>Macrostomorpha</taxon>
        <taxon>Macrostomida</taxon>
        <taxon>Macrostomidae</taxon>
        <taxon>Macrostomum</taxon>
    </lineage>
</organism>
<evidence type="ECO:0000256" key="18">
    <source>
        <dbReference type="ARBA" id="ARBA00049298"/>
    </source>
</evidence>
<comment type="pathway">
    <text evidence="14">Lipid metabolism; leukotriene C4 biosynthesis.</text>
</comment>
<evidence type="ECO:0000256" key="5">
    <source>
        <dbReference type="ARBA" id="ARBA00022787"/>
    </source>
</evidence>
<dbReference type="SUPFAM" id="SSF161084">
    <property type="entry name" value="MAPEG domain-like"/>
    <property type="match status" value="1"/>
</dbReference>
<dbReference type="InterPro" id="IPR050997">
    <property type="entry name" value="MAPEG"/>
</dbReference>
<evidence type="ECO:0000256" key="12">
    <source>
        <dbReference type="ARBA" id="ARBA00023239"/>
    </source>
</evidence>
<dbReference type="OrthoDB" id="410651at2759"/>
<accession>A0A267GER8</accession>
<evidence type="ECO:0000256" key="19">
    <source>
        <dbReference type="ARBA" id="ARBA00051411"/>
    </source>
</evidence>
<keyword evidence="10 23" id="KW-0472">Membrane</keyword>
<evidence type="ECO:0000256" key="2">
    <source>
        <dbReference type="ARBA" id="ARBA00010459"/>
    </source>
</evidence>
<evidence type="ECO:0000256" key="8">
    <source>
        <dbReference type="ARBA" id="ARBA00023098"/>
    </source>
</evidence>
<dbReference type="GO" id="GO:0004364">
    <property type="term" value="F:glutathione transferase activity"/>
    <property type="evidence" value="ECO:0007669"/>
    <property type="project" value="TreeGrafter"/>
</dbReference>
<dbReference type="GO" id="GO:0006629">
    <property type="term" value="P:lipid metabolic process"/>
    <property type="evidence" value="ECO:0007669"/>
    <property type="project" value="UniProtKB-KW"/>
</dbReference>
<dbReference type="GO" id="GO:0004464">
    <property type="term" value="F:leukotriene-C4 synthase activity"/>
    <property type="evidence" value="ECO:0007669"/>
    <property type="project" value="UniProtKB-EC"/>
</dbReference>
<feature type="non-terminal residue" evidence="24">
    <location>
        <position position="1"/>
    </location>
</feature>
<dbReference type="Pfam" id="PF01124">
    <property type="entry name" value="MAPEG"/>
    <property type="match status" value="1"/>
</dbReference>
<keyword evidence="5" id="KW-1000">Mitochondrion outer membrane</keyword>
<comment type="catalytic activity">
    <reaction evidence="18">
        <text>leukotriene C4 = leukotriene A4 + glutathione</text>
        <dbReference type="Rhea" id="RHEA:17617"/>
        <dbReference type="ChEBI" id="CHEBI:57463"/>
        <dbReference type="ChEBI" id="CHEBI:57925"/>
        <dbReference type="ChEBI" id="CHEBI:57973"/>
        <dbReference type="EC" id="4.4.1.20"/>
    </reaction>
    <physiologicalReaction direction="right-to-left" evidence="18">
        <dbReference type="Rhea" id="RHEA:17619"/>
    </physiologicalReaction>
</comment>
<dbReference type="GO" id="GO:0004602">
    <property type="term" value="F:glutathione peroxidase activity"/>
    <property type="evidence" value="ECO:0007669"/>
    <property type="project" value="TreeGrafter"/>
</dbReference>
<proteinExistence type="inferred from homology"/>
<keyword evidence="13" id="KW-0449">Lipoprotein</keyword>
<evidence type="ECO:0000313" key="25">
    <source>
        <dbReference type="Proteomes" id="UP000215902"/>
    </source>
</evidence>
<dbReference type="GO" id="GO:0005783">
    <property type="term" value="C:endoplasmic reticulum"/>
    <property type="evidence" value="ECO:0007669"/>
    <property type="project" value="TreeGrafter"/>
</dbReference>
<evidence type="ECO:0000256" key="21">
    <source>
        <dbReference type="ARBA" id="ARBA00075145"/>
    </source>
</evidence>
<keyword evidence="8" id="KW-0443">Lipid metabolism</keyword>
<dbReference type="GO" id="GO:0005741">
    <property type="term" value="C:mitochondrial outer membrane"/>
    <property type="evidence" value="ECO:0007669"/>
    <property type="project" value="UniProtKB-SubCell"/>
</dbReference>
<evidence type="ECO:0000256" key="6">
    <source>
        <dbReference type="ARBA" id="ARBA00022989"/>
    </source>
</evidence>
<evidence type="ECO:0000256" key="10">
    <source>
        <dbReference type="ARBA" id="ARBA00023136"/>
    </source>
</evidence>
<dbReference type="FunFam" id="1.20.120.550:FF:000004">
    <property type="entry name" value="Microsomal glutathione S-transferase 3"/>
    <property type="match status" value="1"/>
</dbReference>
<keyword evidence="4 23" id="KW-0812">Transmembrane</keyword>
<keyword evidence="25" id="KW-1185">Reference proteome</keyword>
<dbReference type="InterPro" id="IPR023352">
    <property type="entry name" value="MAPEG-like_dom_sf"/>
</dbReference>
<keyword evidence="12" id="KW-0456">Lyase</keyword>
<name>A0A267GER8_9PLAT</name>
<comment type="caution">
    <text evidence="24">The sequence shown here is derived from an EMBL/GenBank/DDBJ whole genome shotgun (WGS) entry which is preliminary data.</text>
</comment>
<evidence type="ECO:0000256" key="7">
    <source>
        <dbReference type="ARBA" id="ARBA00023002"/>
    </source>
</evidence>
<comment type="similarity">
    <text evidence="2">Belongs to the MAPEG family.</text>
</comment>
<evidence type="ECO:0000256" key="4">
    <source>
        <dbReference type="ARBA" id="ARBA00022692"/>
    </source>
</evidence>
<dbReference type="PANTHER" id="PTHR10250:SF26">
    <property type="entry name" value="GLUTATHIONE S-TRANSFERASE 3, MITOCHONDRIAL"/>
    <property type="match status" value="1"/>
</dbReference>
<dbReference type="GO" id="GO:0006691">
    <property type="term" value="P:leukotriene metabolic process"/>
    <property type="evidence" value="ECO:0007669"/>
    <property type="project" value="UniProtKB-ARBA"/>
</dbReference>
<dbReference type="EC" id="4.4.1.20" evidence="16"/>
<evidence type="ECO:0000256" key="3">
    <source>
        <dbReference type="ARBA" id="ARBA00022679"/>
    </source>
</evidence>
<evidence type="ECO:0000256" key="13">
    <source>
        <dbReference type="ARBA" id="ARBA00023288"/>
    </source>
</evidence>
<keyword evidence="3" id="KW-0808">Transferase</keyword>
<dbReference type="InterPro" id="IPR001129">
    <property type="entry name" value="Membr-assoc_MAPEG"/>
</dbReference>
<sequence length="195" mass="20853">PDAMIGLPRHYGCVIAVGSAGVLVNIGLAAAVVAASQSKFAMRFLDAINAVNPHLQNGLPKDYGWVVLAGTGGFVVNMHLARQVGLARKKFGVEYPTMYSDSSKEFNCVQRSHQNYLENAPFFYFLLAFGGLQAPRCSAACGALYLLGRIAYARGYSSGDPKKRMRGAFGYIGLLGLLINTLLLGGRMIRAGCGK</sequence>
<evidence type="ECO:0000256" key="14">
    <source>
        <dbReference type="ARBA" id="ARBA00037884"/>
    </source>
</evidence>
<dbReference type="PANTHER" id="PTHR10250">
    <property type="entry name" value="MICROSOMAL GLUTATHIONE S-TRANSFERASE"/>
    <property type="match status" value="1"/>
</dbReference>
<dbReference type="Gene3D" id="1.20.120.550">
    <property type="entry name" value="Membrane associated eicosanoid/glutathione metabolism-like domain"/>
    <property type="match status" value="1"/>
</dbReference>
<evidence type="ECO:0000256" key="1">
    <source>
        <dbReference type="ARBA" id="ARBA00004374"/>
    </source>
</evidence>
<evidence type="ECO:0000256" key="16">
    <source>
        <dbReference type="ARBA" id="ARBA00039056"/>
    </source>
</evidence>
<dbReference type="GO" id="GO:0005635">
    <property type="term" value="C:nuclear envelope"/>
    <property type="evidence" value="ECO:0007669"/>
    <property type="project" value="TreeGrafter"/>
</dbReference>
<dbReference type="Proteomes" id="UP000215902">
    <property type="component" value="Unassembled WGS sequence"/>
</dbReference>
<comment type="catalytic activity">
    <reaction evidence="17">
        <text>(5S)-hydroperoxy-(6E,8Z,11Z,14Z)-eicosatetraenoate + 2 glutathione = (5S)-hydroxy-(6E,8Z,11Z,14Z)-eicosatetraenoate + glutathione disulfide + H2O</text>
        <dbReference type="Rhea" id="RHEA:48620"/>
        <dbReference type="ChEBI" id="CHEBI:15377"/>
        <dbReference type="ChEBI" id="CHEBI:57450"/>
        <dbReference type="ChEBI" id="CHEBI:57925"/>
        <dbReference type="ChEBI" id="CHEBI:58297"/>
        <dbReference type="ChEBI" id="CHEBI:90632"/>
    </reaction>
    <physiologicalReaction direction="left-to-right" evidence="17">
        <dbReference type="Rhea" id="RHEA:48621"/>
    </physiologicalReaction>
</comment>
<dbReference type="STRING" id="282301.A0A267GER8"/>
<evidence type="ECO:0000256" key="9">
    <source>
        <dbReference type="ARBA" id="ARBA00023128"/>
    </source>
</evidence>
<evidence type="ECO:0000256" key="15">
    <source>
        <dbReference type="ARBA" id="ARBA00037916"/>
    </source>
</evidence>
<dbReference type="EMBL" id="NIVC01000405">
    <property type="protein sequence ID" value="PAA83789.1"/>
    <property type="molecule type" value="Genomic_DNA"/>
</dbReference>
<evidence type="ECO:0000256" key="20">
    <source>
        <dbReference type="ARBA" id="ARBA00069748"/>
    </source>
</evidence>
<feature type="transmembrane region" description="Helical" evidence="23">
    <location>
        <begin position="12"/>
        <end position="35"/>
    </location>
</feature>
<reference evidence="24 25" key="1">
    <citation type="submission" date="2017-06" db="EMBL/GenBank/DDBJ databases">
        <title>A platform for efficient transgenesis in Macrostomum lignano, a flatworm model organism for stem cell research.</title>
        <authorList>
            <person name="Berezikov E."/>
        </authorList>
    </citation>
    <scope>NUCLEOTIDE SEQUENCE [LARGE SCALE GENOMIC DNA]</scope>
    <source>
        <strain evidence="24">DV1</strain>
        <tissue evidence="24">Whole organism</tissue>
    </source>
</reference>
<dbReference type="AlphaFoldDB" id="A0A267GER8"/>
<keyword evidence="7" id="KW-0560">Oxidoreductase</keyword>
<comment type="catalytic activity">
    <reaction evidence="19">
        <text>15-deoxy-Delta(12,14)-prostaglandin J2 + glutathione = 15-deoxy-Delta(12,14)-prostaglandin J2-S-(R)-glutathione</text>
        <dbReference type="Rhea" id="RHEA:75963"/>
        <dbReference type="ChEBI" id="CHEBI:57925"/>
        <dbReference type="ChEBI" id="CHEBI:85236"/>
        <dbReference type="ChEBI" id="CHEBI:194498"/>
    </reaction>
    <physiologicalReaction direction="left-to-right" evidence="19">
        <dbReference type="Rhea" id="RHEA:75964"/>
    </physiologicalReaction>
</comment>
<evidence type="ECO:0000313" key="24">
    <source>
        <dbReference type="EMBL" id="PAA83789.1"/>
    </source>
</evidence>
<keyword evidence="6 23" id="KW-1133">Transmembrane helix</keyword>
<feature type="transmembrane region" description="Helical" evidence="23">
    <location>
        <begin position="168"/>
        <end position="189"/>
    </location>
</feature>
<keyword evidence="9" id="KW-0496">Mitochondrion</keyword>
<gene>
    <name evidence="24" type="ORF">BOX15_Mlig018902g2</name>
</gene>
<comment type="subcellular location">
    <subcellularLocation>
        <location evidence="1">Mitochondrion outer membrane</location>
        <topology evidence="1">Multi-pass membrane protein</topology>
    </subcellularLocation>
</comment>
<feature type="transmembrane region" description="Helical" evidence="23">
    <location>
        <begin position="63"/>
        <end position="81"/>
    </location>
</feature>
<evidence type="ECO:0000256" key="17">
    <source>
        <dbReference type="ARBA" id="ARBA00043664"/>
    </source>
</evidence>
<evidence type="ECO:0000256" key="11">
    <source>
        <dbReference type="ARBA" id="ARBA00023139"/>
    </source>
</evidence>
<comment type="pathway">
    <text evidence="15">Lipid metabolism; arachidonate metabolism.</text>
</comment>